<reference evidence="10 11" key="1">
    <citation type="submission" date="2014-07" db="EMBL/GenBank/DDBJ databases">
        <authorList>
            <person name="McCorrison J."/>
            <person name="Sanka R."/>
            <person name="Torralba M."/>
            <person name="Gillis M."/>
            <person name="Haft D.H."/>
            <person name="Methe B."/>
            <person name="Sutton G."/>
            <person name="Nelson K.E."/>
        </authorList>
    </citation>
    <scope>NUCLEOTIDE SEQUENCE [LARGE SCALE GENOMIC DNA]</scope>
    <source>
        <strain evidence="10 11">DNF00666</strain>
    </source>
</reference>
<keyword evidence="10" id="KW-0675">Receptor</keyword>
<evidence type="ECO:0000259" key="9">
    <source>
        <dbReference type="Pfam" id="PF07715"/>
    </source>
</evidence>
<keyword evidence="5 7" id="KW-0472">Membrane</keyword>
<feature type="chain" id="PRO_5001924407" evidence="8">
    <location>
        <begin position="24"/>
        <end position="999"/>
    </location>
</feature>
<dbReference type="RefSeq" id="WP_036862446.1">
    <property type="nucleotide sequence ID" value="NZ_JRNS01000155.1"/>
</dbReference>
<dbReference type="InterPro" id="IPR023997">
    <property type="entry name" value="TonB-dep_OMP_SusC/RagA_CS"/>
</dbReference>
<dbReference type="InterPro" id="IPR036942">
    <property type="entry name" value="Beta-barrel_TonB_sf"/>
</dbReference>
<evidence type="ECO:0000256" key="4">
    <source>
        <dbReference type="ARBA" id="ARBA00022692"/>
    </source>
</evidence>
<evidence type="ECO:0000256" key="2">
    <source>
        <dbReference type="ARBA" id="ARBA00022448"/>
    </source>
</evidence>
<comment type="similarity">
    <text evidence="7">Belongs to the TonB-dependent receptor family.</text>
</comment>
<keyword evidence="8" id="KW-0732">Signal</keyword>
<feature type="domain" description="TonB-dependent receptor plug" evidence="9">
    <location>
        <begin position="113"/>
        <end position="221"/>
    </location>
</feature>
<dbReference type="InterPro" id="IPR037066">
    <property type="entry name" value="Plug_dom_sf"/>
</dbReference>
<keyword evidence="4 7" id="KW-0812">Transmembrane</keyword>
<proteinExistence type="inferred from homology"/>
<sequence>MKLRIWMLTLCLLAGLSKVFAQAITVKGNIVDENGEPLPGVSIIPKLAPKSGTVSNIDGNFSISIKSGEKLTFSFIGYESQELAATPQMNVRMQPSDLMLNDVVVVGYMERKVANTSASVVKVSAKDLAMKPVANPLDAVQGKVSGLQVFSSSGEPSARLSMSLHGQGSLGAGTGLLVILDGMQVSMAVLQSMNQNDIESIQFLKDAAATSIYGARAANGVMYVTTKRGKTETRPAVTLRAQYAVSSLANSDYFDQLMSGPELLRYYKETGIYSEAEIMTFKEKYFKETDFQWYKYVYQPAPMYSADVSVSGGSTGVRYYLSGGALSQEGLRMGSSYKKAFGRINVDANLADWAKANVNTQVSYADTRVSPFGNNNAVGGGLAAMNAPFASPYDPNTGLELERVPLLDLATPKHVISTNPAKTNAFILSANGNLTLTPIKNLTVRSLVGLELNYGDSRSRTLPSYYRAYGNGSSERAYSMASNITITNTAAYNMSFGEHHLTALLGHEYTNYKDDTFSASGSGILDDRLFLLNNVTQNKSVGEDTNGYAFLSYFSQLSYDFSERYFIDWVLRNDASSRFGRNKRNGLFWSLGLLWKAKSEHFLKDVSWLNELDFKASYGTQGNSSIPPYSTSSYVGKVGQKKGGMSLGFISLGNPDLGWEHQSKFTIGVKTRMLNRFDLNLEYYNRITSDMLFEVPLSYTSGMPVGSAGYATRYENAGRYLNHGIDLQVSADILRGRDWGVSANVNFNYNRDKVLELFEGRQSWQEPGGQLAYIVGKPVTFVLPLYKGVNKDTGVPEWYNPGTDLNQTRRDDNDVVSEYTTSLSQNTGINAYTPVTGGWGISAYWKGFYMNADFFFALGKHMISMDKQFYENDYHIRNREGNYNGSHRLFDYWKQAGDNAEFPSLEWVRQPNHQSTYLDSKMLENASFMRLKNFTLGYDIPRKSLGKQKIIRSAKVFFTGRNLLTFTKFRGIDPEVNRNVSYGVNPNTKQMSVGIEIGL</sequence>
<keyword evidence="2 7" id="KW-0813">Transport</keyword>
<organism evidence="10 11">
    <name type="scientific">Prevotella melaninogenica DNF00666</name>
    <dbReference type="NCBI Taxonomy" id="1401073"/>
    <lineage>
        <taxon>Bacteria</taxon>
        <taxon>Pseudomonadati</taxon>
        <taxon>Bacteroidota</taxon>
        <taxon>Bacteroidia</taxon>
        <taxon>Bacteroidales</taxon>
        <taxon>Prevotellaceae</taxon>
        <taxon>Prevotella</taxon>
    </lineage>
</organism>
<evidence type="ECO:0000256" key="5">
    <source>
        <dbReference type="ARBA" id="ARBA00023136"/>
    </source>
</evidence>
<keyword evidence="3 7" id="KW-1134">Transmembrane beta strand</keyword>
<dbReference type="EMBL" id="JRNS01000155">
    <property type="protein sequence ID" value="KGF53961.1"/>
    <property type="molecule type" value="Genomic_DNA"/>
</dbReference>
<evidence type="ECO:0000256" key="7">
    <source>
        <dbReference type="PROSITE-ProRule" id="PRU01360"/>
    </source>
</evidence>
<dbReference type="Proteomes" id="UP000029578">
    <property type="component" value="Unassembled WGS sequence"/>
</dbReference>
<dbReference type="SUPFAM" id="SSF49464">
    <property type="entry name" value="Carboxypeptidase regulatory domain-like"/>
    <property type="match status" value="1"/>
</dbReference>
<evidence type="ECO:0000256" key="6">
    <source>
        <dbReference type="ARBA" id="ARBA00023237"/>
    </source>
</evidence>
<dbReference type="SUPFAM" id="SSF56935">
    <property type="entry name" value="Porins"/>
    <property type="match status" value="1"/>
</dbReference>
<dbReference type="GO" id="GO:0009279">
    <property type="term" value="C:cell outer membrane"/>
    <property type="evidence" value="ECO:0007669"/>
    <property type="project" value="UniProtKB-SubCell"/>
</dbReference>
<evidence type="ECO:0000256" key="8">
    <source>
        <dbReference type="SAM" id="SignalP"/>
    </source>
</evidence>
<dbReference type="PROSITE" id="PS52016">
    <property type="entry name" value="TONB_DEPENDENT_REC_3"/>
    <property type="match status" value="1"/>
</dbReference>
<dbReference type="Gene3D" id="2.40.170.20">
    <property type="entry name" value="TonB-dependent receptor, beta-barrel domain"/>
    <property type="match status" value="1"/>
</dbReference>
<dbReference type="InterPro" id="IPR039426">
    <property type="entry name" value="TonB-dep_rcpt-like"/>
</dbReference>
<dbReference type="AlphaFoldDB" id="A0A096B4S1"/>
<keyword evidence="6 7" id="KW-0998">Cell outer membrane</keyword>
<dbReference type="NCBIfam" id="TIGR04056">
    <property type="entry name" value="OMP_RagA_SusC"/>
    <property type="match status" value="1"/>
</dbReference>
<dbReference type="Pfam" id="PF07715">
    <property type="entry name" value="Plug"/>
    <property type="match status" value="1"/>
</dbReference>
<evidence type="ECO:0000313" key="10">
    <source>
        <dbReference type="EMBL" id="KGF53961.1"/>
    </source>
</evidence>
<dbReference type="NCBIfam" id="TIGR04057">
    <property type="entry name" value="SusC_RagA_signa"/>
    <property type="match status" value="1"/>
</dbReference>
<dbReference type="InterPro" id="IPR023996">
    <property type="entry name" value="TonB-dep_OMP_SusC/RagA"/>
</dbReference>
<dbReference type="Pfam" id="PF13715">
    <property type="entry name" value="CarbopepD_reg_2"/>
    <property type="match status" value="1"/>
</dbReference>
<dbReference type="Gene3D" id="2.170.130.10">
    <property type="entry name" value="TonB-dependent receptor, plug domain"/>
    <property type="match status" value="1"/>
</dbReference>
<name>A0A096B4S1_9BACT</name>
<evidence type="ECO:0000256" key="1">
    <source>
        <dbReference type="ARBA" id="ARBA00004571"/>
    </source>
</evidence>
<evidence type="ECO:0000256" key="3">
    <source>
        <dbReference type="ARBA" id="ARBA00022452"/>
    </source>
</evidence>
<dbReference type="InterPro" id="IPR012910">
    <property type="entry name" value="Plug_dom"/>
</dbReference>
<evidence type="ECO:0000313" key="11">
    <source>
        <dbReference type="Proteomes" id="UP000029578"/>
    </source>
</evidence>
<dbReference type="InterPro" id="IPR008969">
    <property type="entry name" value="CarboxyPept-like_regulatory"/>
</dbReference>
<feature type="signal peptide" evidence="8">
    <location>
        <begin position="1"/>
        <end position="23"/>
    </location>
</feature>
<accession>A0A096B4S1</accession>
<comment type="caution">
    <text evidence="10">The sequence shown here is derived from an EMBL/GenBank/DDBJ whole genome shotgun (WGS) entry which is preliminary data.</text>
</comment>
<protein>
    <submittedName>
        <fullName evidence="10">Membrane receptor RagA</fullName>
    </submittedName>
</protein>
<comment type="subcellular location">
    <subcellularLocation>
        <location evidence="1 7">Cell outer membrane</location>
        <topology evidence="1 7">Multi-pass membrane protein</topology>
    </subcellularLocation>
</comment>
<gene>
    <name evidence="10" type="ORF">HMPREF0661_02500</name>
</gene>